<sequence>MKKKLVILCSSLILTACSSMQGVVRDKESGTPIPSAHVVINRDSATTNALGSYRVTGSFIPGDTMLVNAPGYNIYTRTVKSTNEIVDVDLSKK</sequence>
<reference evidence="3" key="1">
    <citation type="journal article" date="2019" name="Int. J. Syst. Evol. Microbiol.">
        <title>The Global Catalogue of Microorganisms (GCM) 10K type strain sequencing project: providing services to taxonomists for standard genome sequencing and annotation.</title>
        <authorList>
            <consortium name="The Broad Institute Genomics Platform"/>
            <consortium name="The Broad Institute Genome Sequencing Center for Infectious Disease"/>
            <person name="Wu L."/>
            <person name="Ma J."/>
        </authorList>
    </citation>
    <scope>NUCLEOTIDE SEQUENCE [LARGE SCALE GENOMIC DNA]</scope>
    <source>
        <strain evidence="3">NBRC 111756</strain>
    </source>
</reference>
<feature type="signal peptide" evidence="1">
    <location>
        <begin position="1"/>
        <end position="21"/>
    </location>
</feature>
<dbReference type="InterPro" id="IPR008969">
    <property type="entry name" value="CarboxyPept-like_regulatory"/>
</dbReference>
<dbReference type="Gene3D" id="2.60.40.1120">
    <property type="entry name" value="Carboxypeptidase-like, regulatory domain"/>
    <property type="match status" value="1"/>
</dbReference>
<feature type="chain" id="PRO_5046321750" evidence="1">
    <location>
        <begin position="22"/>
        <end position="93"/>
    </location>
</feature>
<keyword evidence="3" id="KW-1185">Reference proteome</keyword>
<evidence type="ECO:0000256" key="1">
    <source>
        <dbReference type="SAM" id="SignalP"/>
    </source>
</evidence>
<dbReference type="SUPFAM" id="SSF49464">
    <property type="entry name" value="Carboxypeptidase regulatory domain-like"/>
    <property type="match status" value="1"/>
</dbReference>
<dbReference type="EMBL" id="JBHSWE010000001">
    <property type="protein sequence ID" value="MFC6672070.1"/>
    <property type="molecule type" value="Genomic_DNA"/>
</dbReference>
<dbReference type="Pfam" id="PF13620">
    <property type="entry name" value="CarboxypepD_reg"/>
    <property type="match status" value="1"/>
</dbReference>
<protein>
    <submittedName>
        <fullName evidence="2">Carboxypeptidase-like regulatory domain-containing protein</fullName>
    </submittedName>
</protein>
<dbReference type="PROSITE" id="PS51257">
    <property type="entry name" value="PROKAR_LIPOPROTEIN"/>
    <property type="match status" value="1"/>
</dbReference>
<keyword evidence="1" id="KW-0732">Signal</keyword>
<name>A0ABW2A3R8_9GAMM</name>
<organism evidence="2 3">
    <name type="scientific">Marinobacterium aestuariivivens</name>
    <dbReference type="NCBI Taxonomy" id="1698799"/>
    <lineage>
        <taxon>Bacteria</taxon>
        <taxon>Pseudomonadati</taxon>
        <taxon>Pseudomonadota</taxon>
        <taxon>Gammaproteobacteria</taxon>
        <taxon>Oceanospirillales</taxon>
        <taxon>Oceanospirillaceae</taxon>
        <taxon>Marinobacterium</taxon>
    </lineage>
</organism>
<dbReference type="Proteomes" id="UP001596422">
    <property type="component" value="Unassembled WGS sequence"/>
</dbReference>
<dbReference type="RefSeq" id="WP_379910537.1">
    <property type="nucleotide sequence ID" value="NZ_JBHSWE010000001.1"/>
</dbReference>
<evidence type="ECO:0000313" key="3">
    <source>
        <dbReference type="Proteomes" id="UP001596422"/>
    </source>
</evidence>
<proteinExistence type="predicted"/>
<evidence type="ECO:0000313" key="2">
    <source>
        <dbReference type="EMBL" id="MFC6672070.1"/>
    </source>
</evidence>
<gene>
    <name evidence="2" type="ORF">ACFQDL_19875</name>
</gene>
<accession>A0ABW2A3R8</accession>
<comment type="caution">
    <text evidence="2">The sequence shown here is derived from an EMBL/GenBank/DDBJ whole genome shotgun (WGS) entry which is preliminary data.</text>
</comment>